<organism evidence="8">
    <name type="scientific">marine sediment metagenome</name>
    <dbReference type="NCBI Taxonomy" id="412755"/>
    <lineage>
        <taxon>unclassified sequences</taxon>
        <taxon>metagenomes</taxon>
        <taxon>ecological metagenomes</taxon>
    </lineage>
</organism>
<protein>
    <recommendedName>
        <fullName evidence="1">Transcriptional regulator MraZ</fullName>
    </recommendedName>
</protein>
<feature type="domain" description="SpoVT-AbrB" evidence="7">
    <location>
        <begin position="76"/>
        <end position="119"/>
    </location>
</feature>
<dbReference type="InterPro" id="IPR037914">
    <property type="entry name" value="SpoVT-AbrB_sf"/>
</dbReference>
<dbReference type="AlphaFoldDB" id="X1MBJ9"/>
<dbReference type="PANTHER" id="PTHR34701">
    <property type="entry name" value="TRANSCRIPTIONAL REGULATOR MRAZ"/>
    <property type="match status" value="1"/>
</dbReference>
<dbReference type="GO" id="GO:0000976">
    <property type="term" value="F:transcription cis-regulatory region binding"/>
    <property type="evidence" value="ECO:0007669"/>
    <property type="project" value="TreeGrafter"/>
</dbReference>
<reference evidence="8" key="1">
    <citation type="journal article" date="2014" name="Front. Microbiol.">
        <title>High frequency of phylogenetically diverse reductive dehalogenase-homologous genes in deep subseafloor sedimentary metagenomes.</title>
        <authorList>
            <person name="Kawai M."/>
            <person name="Futagami T."/>
            <person name="Toyoda A."/>
            <person name="Takaki Y."/>
            <person name="Nishi S."/>
            <person name="Hori S."/>
            <person name="Arai W."/>
            <person name="Tsubouchi T."/>
            <person name="Morono Y."/>
            <person name="Uchiyama I."/>
            <person name="Ito T."/>
            <person name="Fujiyama A."/>
            <person name="Inagaki F."/>
            <person name="Takami H."/>
        </authorList>
    </citation>
    <scope>NUCLEOTIDE SEQUENCE</scope>
    <source>
        <strain evidence="8">Expedition CK06-06</strain>
    </source>
</reference>
<dbReference type="InterPro" id="IPR020603">
    <property type="entry name" value="MraZ_dom"/>
</dbReference>
<keyword evidence="6" id="KW-0804">Transcription</keyword>
<dbReference type="CDD" id="cd16320">
    <property type="entry name" value="MraZ_N"/>
    <property type="match status" value="1"/>
</dbReference>
<dbReference type="GO" id="GO:2000143">
    <property type="term" value="P:negative regulation of DNA-templated transcription initiation"/>
    <property type="evidence" value="ECO:0007669"/>
    <property type="project" value="TreeGrafter"/>
</dbReference>
<dbReference type="NCBIfam" id="TIGR00242">
    <property type="entry name" value="division/cell wall cluster transcriptional repressor MraZ"/>
    <property type="match status" value="1"/>
</dbReference>
<evidence type="ECO:0000256" key="6">
    <source>
        <dbReference type="ARBA" id="ARBA00023163"/>
    </source>
</evidence>
<keyword evidence="3" id="KW-0677">Repeat</keyword>
<dbReference type="InterPro" id="IPR038619">
    <property type="entry name" value="MraZ_sf"/>
</dbReference>
<dbReference type="HAMAP" id="MF_01008">
    <property type="entry name" value="MraZ"/>
    <property type="match status" value="1"/>
</dbReference>
<accession>X1MBJ9</accession>
<keyword evidence="2" id="KW-0963">Cytoplasm</keyword>
<comment type="caution">
    <text evidence="8">The sequence shown here is derived from an EMBL/GenBank/DDBJ whole genome shotgun (WGS) entry which is preliminary data.</text>
</comment>
<dbReference type="Pfam" id="PF02381">
    <property type="entry name" value="MraZ"/>
    <property type="match status" value="2"/>
</dbReference>
<evidence type="ECO:0000256" key="1">
    <source>
        <dbReference type="ARBA" id="ARBA00013860"/>
    </source>
</evidence>
<name>X1MBJ9_9ZZZZ</name>
<dbReference type="InterPro" id="IPR035644">
    <property type="entry name" value="MraZ_C"/>
</dbReference>
<sequence>MFFGEYQYKVDEKGRLPLPPKFRRDMKEEAILTKGTEKYIAAYPLVEWKRLAESLAAKAVTSASLRKLNRAVFGSAFRATFDKQGRITLPSPLRNYADIGDTVAVVGANNYVELWNEELWKTEKALAEEQASQIMEDIGAQW</sequence>
<evidence type="ECO:0000256" key="2">
    <source>
        <dbReference type="ARBA" id="ARBA00022490"/>
    </source>
</evidence>
<evidence type="ECO:0000256" key="4">
    <source>
        <dbReference type="ARBA" id="ARBA00023015"/>
    </source>
</evidence>
<dbReference type="PROSITE" id="PS51740">
    <property type="entry name" value="SPOVT_ABRB"/>
    <property type="match status" value="2"/>
</dbReference>
<proteinExistence type="inferred from homology"/>
<evidence type="ECO:0000313" key="8">
    <source>
        <dbReference type="EMBL" id="GAI12050.1"/>
    </source>
</evidence>
<dbReference type="GO" id="GO:0003700">
    <property type="term" value="F:DNA-binding transcription factor activity"/>
    <property type="evidence" value="ECO:0007669"/>
    <property type="project" value="InterPro"/>
</dbReference>
<dbReference type="CDD" id="cd16321">
    <property type="entry name" value="MraZ_C"/>
    <property type="match status" value="1"/>
</dbReference>
<dbReference type="Gene3D" id="3.40.1550.20">
    <property type="entry name" value="Transcriptional regulator MraZ domain"/>
    <property type="match status" value="1"/>
</dbReference>
<feature type="domain" description="SpoVT-AbrB" evidence="7">
    <location>
        <begin position="5"/>
        <end position="47"/>
    </location>
</feature>
<gene>
    <name evidence="8" type="ORF">S06H3_13067</name>
</gene>
<dbReference type="InterPro" id="IPR003444">
    <property type="entry name" value="MraZ"/>
</dbReference>
<dbReference type="InterPro" id="IPR035642">
    <property type="entry name" value="MraZ_N"/>
</dbReference>
<dbReference type="EMBL" id="BARV01006378">
    <property type="protein sequence ID" value="GAI12050.1"/>
    <property type="molecule type" value="Genomic_DNA"/>
</dbReference>
<evidence type="ECO:0000256" key="3">
    <source>
        <dbReference type="ARBA" id="ARBA00022737"/>
    </source>
</evidence>
<keyword evidence="4" id="KW-0805">Transcription regulation</keyword>
<dbReference type="PANTHER" id="PTHR34701:SF1">
    <property type="entry name" value="TRANSCRIPTIONAL REGULATOR MRAZ"/>
    <property type="match status" value="1"/>
</dbReference>
<evidence type="ECO:0000259" key="7">
    <source>
        <dbReference type="PROSITE" id="PS51740"/>
    </source>
</evidence>
<dbReference type="InterPro" id="IPR007159">
    <property type="entry name" value="SpoVT-AbrB_dom"/>
</dbReference>
<dbReference type="SUPFAM" id="SSF89447">
    <property type="entry name" value="AbrB/MazE/MraZ-like"/>
    <property type="match status" value="1"/>
</dbReference>
<evidence type="ECO:0000256" key="5">
    <source>
        <dbReference type="ARBA" id="ARBA00023125"/>
    </source>
</evidence>
<keyword evidence="5" id="KW-0238">DNA-binding</keyword>